<reference evidence="1 2" key="1">
    <citation type="journal article" date="2020" name="ISME J.">
        <title>Uncovering the hidden diversity of litter-decomposition mechanisms in mushroom-forming fungi.</title>
        <authorList>
            <person name="Floudas D."/>
            <person name="Bentzer J."/>
            <person name="Ahren D."/>
            <person name="Johansson T."/>
            <person name="Persson P."/>
            <person name="Tunlid A."/>
        </authorList>
    </citation>
    <scope>NUCLEOTIDE SEQUENCE [LARGE SCALE GENOMIC DNA]</scope>
    <source>
        <strain evidence="1 2">CBS 291.85</strain>
    </source>
</reference>
<dbReference type="EMBL" id="JAACJM010000097">
    <property type="protein sequence ID" value="KAF5347058.1"/>
    <property type="molecule type" value="Genomic_DNA"/>
</dbReference>
<name>A0A8H5CSZ5_9AGAR</name>
<gene>
    <name evidence="1" type="ORF">D9758_011610</name>
</gene>
<organism evidence="1 2">
    <name type="scientific">Tetrapyrgos nigripes</name>
    <dbReference type="NCBI Taxonomy" id="182062"/>
    <lineage>
        <taxon>Eukaryota</taxon>
        <taxon>Fungi</taxon>
        <taxon>Dikarya</taxon>
        <taxon>Basidiomycota</taxon>
        <taxon>Agaricomycotina</taxon>
        <taxon>Agaricomycetes</taxon>
        <taxon>Agaricomycetidae</taxon>
        <taxon>Agaricales</taxon>
        <taxon>Marasmiineae</taxon>
        <taxon>Marasmiaceae</taxon>
        <taxon>Tetrapyrgos</taxon>
    </lineage>
</organism>
<dbReference type="SUPFAM" id="SSF52540">
    <property type="entry name" value="P-loop containing nucleoside triphosphate hydrolases"/>
    <property type="match status" value="1"/>
</dbReference>
<dbReference type="InterPro" id="IPR027417">
    <property type="entry name" value="P-loop_NTPase"/>
</dbReference>
<dbReference type="Proteomes" id="UP000559256">
    <property type="component" value="Unassembled WGS sequence"/>
</dbReference>
<comment type="caution">
    <text evidence="1">The sequence shown here is derived from an EMBL/GenBank/DDBJ whole genome shotgun (WGS) entry which is preliminary data.</text>
</comment>
<keyword evidence="2" id="KW-1185">Reference proteome</keyword>
<dbReference type="AlphaFoldDB" id="A0A8H5CSZ5"/>
<protein>
    <recommendedName>
        <fullName evidence="3">NB-ARC domain-containing protein</fullName>
    </recommendedName>
</protein>
<evidence type="ECO:0008006" key="3">
    <source>
        <dbReference type="Google" id="ProtNLM"/>
    </source>
</evidence>
<dbReference type="OrthoDB" id="3064467at2759"/>
<evidence type="ECO:0000313" key="2">
    <source>
        <dbReference type="Proteomes" id="UP000559256"/>
    </source>
</evidence>
<proteinExistence type="predicted"/>
<dbReference type="Gene3D" id="3.40.50.300">
    <property type="entry name" value="P-loop containing nucleotide triphosphate hydrolases"/>
    <property type="match status" value="1"/>
</dbReference>
<accession>A0A8H5CSZ5</accession>
<evidence type="ECO:0000313" key="1">
    <source>
        <dbReference type="EMBL" id="KAF5347058.1"/>
    </source>
</evidence>
<sequence>MKARLRKVFSRKKKAKEVPDVETIDDGPNQTGTRNQGIFFPGAHHMNIVESTVNNRVGDNITIKSEITADDLRLQTPQVPAVFTGRSKLVEEAVNILCGTNQVHIGILGAGGIGKTSVALHIMEDPLIKEKFAERCYFHPL</sequence>